<evidence type="ECO:0000256" key="2">
    <source>
        <dbReference type="PROSITE-ProRule" id="PRU00335"/>
    </source>
</evidence>
<dbReference type="EMBL" id="LT634362">
    <property type="protein sequence ID" value="SFZ87106.1"/>
    <property type="molecule type" value="Genomic_DNA"/>
</dbReference>
<evidence type="ECO:0000313" key="4">
    <source>
        <dbReference type="EMBL" id="SFZ87106.1"/>
    </source>
</evidence>
<dbReference type="AlphaFoldDB" id="A0A1K2I430"/>
<organism evidence="4">
    <name type="scientific">Loigolactobacillus rennini</name>
    <dbReference type="NCBI Taxonomy" id="238013"/>
    <lineage>
        <taxon>Bacteria</taxon>
        <taxon>Bacillati</taxon>
        <taxon>Bacillota</taxon>
        <taxon>Bacilli</taxon>
        <taxon>Lactobacillales</taxon>
        <taxon>Lactobacillaceae</taxon>
        <taxon>Loigolactobacillus</taxon>
    </lineage>
</organism>
<sequence>MEPTAKQALSTSLEKLVTNMSFDDISVKLIVSKTTFNRQTFYYHFQDKFDCLQYTLEQLSQRLAAEMIYSDWRKCYLKIFNVIAQRRTFMGHIVDSQAYSMFTDFVLQSVDAMLQGVLARTPQGEAQTSFPQKPWKLFEYGLQGIIIDWFTEGLRKEPEELVDELLDVDISQLKVLLKVLLGTQKQNLQRQNLPRQLPATARLR</sequence>
<dbReference type="Gene3D" id="1.10.357.10">
    <property type="entry name" value="Tetracycline Repressor, domain 2"/>
    <property type="match status" value="1"/>
</dbReference>
<protein>
    <submittedName>
        <fullName evidence="4">Transcriptional regulator, TetR family</fullName>
    </submittedName>
</protein>
<dbReference type="PROSITE" id="PS50977">
    <property type="entry name" value="HTH_TETR_2"/>
    <property type="match status" value="1"/>
</dbReference>
<keyword evidence="1 2" id="KW-0238">DNA-binding</keyword>
<reference evidence="4" key="1">
    <citation type="submission" date="2016-11" db="EMBL/GenBank/DDBJ databases">
        <authorList>
            <person name="Jaros S."/>
            <person name="Januszkiewicz K."/>
            <person name="Wedrychowicz H."/>
        </authorList>
    </citation>
    <scope>NUCLEOTIDE SEQUENCE</scope>
    <source>
        <strain evidence="4">ACA-DC 565</strain>
    </source>
</reference>
<dbReference type="SUPFAM" id="SSF46689">
    <property type="entry name" value="Homeodomain-like"/>
    <property type="match status" value="1"/>
</dbReference>
<dbReference type="InterPro" id="IPR001647">
    <property type="entry name" value="HTH_TetR"/>
</dbReference>
<feature type="domain" description="HTH tetR-type" evidence="3">
    <location>
        <begin position="3"/>
        <end position="63"/>
    </location>
</feature>
<evidence type="ECO:0000256" key="1">
    <source>
        <dbReference type="ARBA" id="ARBA00023125"/>
    </source>
</evidence>
<proteinExistence type="predicted"/>
<dbReference type="Pfam" id="PF14278">
    <property type="entry name" value="TetR_C_8"/>
    <property type="match status" value="1"/>
</dbReference>
<feature type="DNA-binding region" description="H-T-H motif" evidence="2">
    <location>
        <begin position="26"/>
        <end position="45"/>
    </location>
</feature>
<gene>
    <name evidence="4" type="ORF">LREN565_0219</name>
</gene>
<dbReference type="InterPro" id="IPR050624">
    <property type="entry name" value="HTH-type_Tx_Regulator"/>
</dbReference>
<accession>A0A1K2I430</accession>
<evidence type="ECO:0000259" key="3">
    <source>
        <dbReference type="PROSITE" id="PS50977"/>
    </source>
</evidence>
<dbReference type="InterPro" id="IPR009057">
    <property type="entry name" value="Homeodomain-like_sf"/>
</dbReference>
<name>A0A1K2I430_9LACO</name>
<dbReference type="InterPro" id="IPR039532">
    <property type="entry name" value="TetR_C_Firmicutes"/>
</dbReference>
<dbReference type="GO" id="GO:0003677">
    <property type="term" value="F:DNA binding"/>
    <property type="evidence" value="ECO:0007669"/>
    <property type="project" value="UniProtKB-UniRule"/>
</dbReference>
<dbReference type="PANTHER" id="PTHR43479:SF7">
    <property type="entry name" value="TETR-FAMILY TRANSCRIPTIONAL REGULATOR"/>
    <property type="match status" value="1"/>
</dbReference>
<dbReference type="PANTHER" id="PTHR43479">
    <property type="entry name" value="ACREF/ENVCD OPERON REPRESSOR-RELATED"/>
    <property type="match status" value="1"/>
</dbReference>